<dbReference type="AlphaFoldDB" id="A0A016XGP7"/>
<dbReference type="NCBIfam" id="NF007342">
    <property type="entry name" value="PRK09834.1-4"/>
    <property type="match status" value="1"/>
</dbReference>
<dbReference type="OrthoDB" id="9807558at2"/>
<dbReference type="InterPro" id="IPR029016">
    <property type="entry name" value="GAF-like_dom_sf"/>
</dbReference>
<organism evidence="6 7">
    <name type="scientific">Hylemonella gracilis str. Niagara R</name>
    <dbReference type="NCBI Taxonomy" id="1458275"/>
    <lineage>
        <taxon>Bacteria</taxon>
        <taxon>Pseudomonadati</taxon>
        <taxon>Pseudomonadota</taxon>
        <taxon>Betaproteobacteria</taxon>
        <taxon>Burkholderiales</taxon>
        <taxon>Comamonadaceae</taxon>
        <taxon>Hylemonella</taxon>
    </lineage>
</organism>
<dbReference type="SUPFAM" id="SSF55781">
    <property type="entry name" value="GAF domain-like"/>
    <property type="match status" value="1"/>
</dbReference>
<evidence type="ECO:0000259" key="5">
    <source>
        <dbReference type="PROSITE" id="PS51078"/>
    </source>
</evidence>
<evidence type="ECO:0000259" key="4">
    <source>
        <dbReference type="PROSITE" id="PS51077"/>
    </source>
</evidence>
<dbReference type="InterPro" id="IPR036388">
    <property type="entry name" value="WH-like_DNA-bd_sf"/>
</dbReference>
<evidence type="ECO:0000256" key="3">
    <source>
        <dbReference type="ARBA" id="ARBA00023163"/>
    </source>
</evidence>
<dbReference type="Proteomes" id="UP000023268">
    <property type="component" value="Unassembled WGS sequence"/>
</dbReference>
<dbReference type="InterPro" id="IPR050707">
    <property type="entry name" value="HTH_MetabolicPath_Reg"/>
</dbReference>
<dbReference type="SMART" id="SM00346">
    <property type="entry name" value="HTH_ICLR"/>
    <property type="match status" value="1"/>
</dbReference>
<gene>
    <name evidence="6" type="ORF">AZ34_06485</name>
</gene>
<dbReference type="eggNOG" id="COG1414">
    <property type="taxonomic scope" value="Bacteria"/>
</dbReference>
<dbReference type="PROSITE" id="PS51077">
    <property type="entry name" value="HTH_ICLR"/>
    <property type="match status" value="1"/>
</dbReference>
<dbReference type="SUPFAM" id="SSF46785">
    <property type="entry name" value="Winged helix' DNA-binding domain"/>
    <property type="match status" value="1"/>
</dbReference>
<dbReference type="GO" id="GO:0003700">
    <property type="term" value="F:DNA-binding transcription factor activity"/>
    <property type="evidence" value="ECO:0007669"/>
    <property type="project" value="TreeGrafter"/>
</dbReference>
<dbReference type="GO" id="GO:0045892">
    <property type="term" value="P:negative regulation of DNA-templated transcription"/>
    <property type="evidence" value="ECO:0007669"/>
    <property type="project" value="TreeGrafter"/>
</dbReference>
<name>A0A016XGP7_9BURK</name>
<dbReference type="PANTHER" id="PTHR30136:SF23">
    <property type="entry name" value="DNA-BINDING TRANSCRIPTIONAL ACTIVATOR MHPR"/>
    <property type="match status" value="1"/>
</dbReference>
<dbReference type="EMBL" id="JEMG01000001">
    <property type="protein sequence ID" value="EYC50747.1"/>
    <property type="molecule type" value="Genomic_DNA"/>
</dbReference>
<dbReference type="GO" id="GO:0003677">
    <property type="term" value="F:DNA binding"/>
    <property type="evidence" value="ECO:0007669"/>
    <property type="project" value="UniProtKB-KW"/>
</dbReference>
<evidence type="ECO:0000313" key="7">
    <source>
        <dbReference type="Proteomes" id="UP000023268"/>
    </source>
</evidence>
<keyword evidence="3" id="KW-0804">Transcription</keyword>
<accession>A0A016XGP7</accession>
<dbReference type="InterPro" id="IPR005471">
    <property type="entry name" value="Tscrpt_reg_IclR_N"/>
</dbReference>
<proteinExistence type="predicted"/>
<dbReference type="PANTHER" id="PTHR30136">
    <property type="entry name" value="HELIX-TURN-HELIX TRANSCRIPTIONAL REGULATOR, ICLR FAMILY"/>
    <property type="match status" value="1"/>
</dbReference>
<dbReference type="Gene3D" id="3.30.450.40">
    <property type="match status" value="1"/>
</dbReference>
<dbReference type="Gene3D" id="1.10.10.10">
    <property type="entry name" value="Winged helix-like DNA-binding domain superfamily/Winged helix DNA-binding domain"/>
    <property type="match status" value="1"/>
</dbReference>
<feature type="domain" description="HTH iclR-type" evidence="4">
    <location>
        <begin position="7"/>
        <end position="68"/>
    </location>
</feature>
<keyword evidence="2" id="KW-0238">DNA-binding</keyword>
<dbReference type="STRING" id="1458275.AZ34_06485"/>
<dbReference type="PROSITE" id="PS51078">
    <property type="entry name" value="ICLR_ED"/>
    <property type="match status" value="1"/>
</dbReference>
<dbReference type="RefSeq" id="WP_035611068.1">
    <property type="nucleotide sequence ID" value="NZ_JEMG01000001.1"/>
</dbReference>
<evidence type="ECO:0000313" key="6">
    <source>
        <dbReference type="EMBL" id="EYC50747.1"/>
    </source>
</evidence>
<dbReference type="Pfam" id="PF01614">
    <property type="entry name" value="IclR_C"/>
    <property type="match status" value="1"/>
</dbReference>
<sequence length="255" mass="27724">MPTPRPVNVVLRALQILRALNRQPVSSVDAIHKHTAIPKSTIVRLLQTLEADGLVRRAPQYGAYHLTSEVTALTSGYHSEPRIVEAAAAPAEALTQELKWPVAVAVHDGDAMVVRYSTIPHSPLSFFHSTINMRLSLVTQALGRAFLAYCGPTEQDALIDLLVRSSGEPIAGQEASIRHMLAQVRERGYALRDPRVRPESSTIAVPIFEETRVVATIGLTWFSSALDAEQAVARFLPPLQEASAEISRQLAATAG</sequence>
<dbReference type="Pfam" id="PF09339">
    <property type="entry name" value="HTH_IclR"/>
    <property type="match status" value="1"/>
</dbReference>
<comment type="caution">
    <text evidence="6">The sequence shown here is derived from an EMBL/GenBank/DDBJ whole genome shotgun (WGS) entry which is preliminary data.</text>
</comment>
<keyword evidence="1" id="KW-0805">Transcription regulation</keyword>
<feature type="domain" description="IclR-ED" evidence="5">
    <location>
        <begin position="69"/>
        <end position="252"/>
    </location>
</feature>
<dbReference type="InterPro" id="IPR036390">
    <property type="entry name" value="WH_DNA-bd_sf"/>
</dbReference>
<protein>
    <submittedName>
        <fullName evidence="6">Transcriptional regulator</fullName>
    </submittedName>
</protein>
<dbReference type="InterPro" id="IPR014757">
    <property type="entry name" value="Tscrpt_reg_IclR_C"/>
</dbReference>
<reference evidence="6 7" key="1">
    <citation type="submission" date="2014-02" db="EMBL/GenBank/DDBJ databases">
        <title>Draft Genome of Hylemonella gracilis isolated from the Niagara River.</title>
        <authorList>
            <person name="Pawlowski D.R."/>
            <person name="Koudelka G.B."/>
        </authorList>
    </citation>
    <scope>NUCLEOTIDE SEQUENCE [LARGE SCALE GENOMIC DNA]</scope>
    <source>
        <strain evidence="6 7">Niagara R</strain>
    </source>
</reference>
<evidence type="ECO:0000256" key="1">
    <source>
        <dbReference type="ARBA" id="ARBA00023015"/>
    </source>
</evidence>
<evidence type="ECO:0000256" key="2">
    <source>
        <dbReference type="ARBA" id="ARBA00023125"/>
    </source>
</evidence>